<gene>
    <name evidence="2" type="ORF">KK083_27055</name>
</gene>
<dbReference type="Gene3D" id="3.90.550.10">
    <property type="entry name" value="Spore Coat Polysaccharide Biosynthesis Protein SpsA, Chain A"/>
    <property type="match status" value="1"/>
</dbReference>
<dbReference type="Gene3D" id="2.160.10.10">
    <property type="entry name" value="Hexapeptide repeat proteins"/>
    <property type="match status" value="1"/>
</dbReference>
<dbReference type="PANTHER" id="PTHR42883:SF2">
    <property type="entry name" value="THYMIDYLYLTRANSFERASE"/>
    <property type="match status" value="1"/>
</dbReference>
<dbReference type="CDD" id="cd04181">
    <property type="entry name" value="NTP_transferase"/>
    <property type="match status" value="1"/>
</dbReference>
<organism evidence="2 3">
    <name type="scientific">Chryseosolibacter histidini</name>
    <dbReference type="NCBI Taxonomy" id="2782349"/>
    <lineage>
        <taxon>Bacteria</taxon>
        <taxon>Pseudomonadati</taxon>
        <taxon>Bacteroidota</taxon>
        <taxon>Cytophagia</taxon>
        <taxon>Cytophagales</taxon>
        <taxon>Chryseotaleaceae</taxon>
        <taxon>Chryseosolibacter</taxon>
    </lineage>
</organism>
<proteinExistence type="predicted"/>
<dbReference type="EMBL" id="JAHESF010000043">
    <property type="protein sequence ID" value="MBT1700577.1"/>
    <property type="molecule type" value="Genomic_DNA"/>
</dbReference>
<accession>A0AAP2DSU5</accession>
<dbReference type="Pfam" id="PF00483">
    <property type="entry name" value="NTP_transferase"/>
    <property type="match status" value="1"/>
</dbReference>
<reference evidence="2 3" key="1">
    <citation type="submission" date="2021-05" db="EMBL/GenBank/DDBJ databases">
        <title>A Polyphasic approach of four new species of the genus Ohtaekwangia: Ohtaekwangia histidinii sp. nov., Ohtaekwangia cretensis sp. nov., Ohtaekwangia indiensis sp. nov., Ohtaekwangia reichenbachii sp. nov. from diverse environment.</title>
        <authorList>
            <person name="Octaviana S."/>
        </authorList>
    </citation>
    <scope>NUCLEOTIDE SEQUENCE [LARGE SCALE GENOMIC DNA]</scope>
    <source>
        <strain evidence="2 3">PWU4</strain>
    </source>
</reference>
<evidence type="ECO:0000313" key="2">
    <source>
        <dbReference type="EMBL" id="MBT1700577.1"/>
    </source>
</evidence>
<dbReference type="InterPro" id="IPR005835">
    <property type="entry name" value="NTP_transferase_dom"/>
</dbReference>
<evidence type="ECO:0000259" key="1">
    <source>
        <dbReference type="Pfam" id="PF00483"/>
    </source>
</evidence>
<sequence>MNIIIPMAGLGKRLRPHTLTIPKPLLPIAGKPIVHRLVEDIAKVCPEKIDEIGFIIHPSFGKEVEESLKGIAAEVGATGSIFYQTEALGISHALLFAKELFKGKVIVAFADTLFKADFRLDTSKDGIIWVQQVDDPSQFGVVRLNDKNEIIEFVEKPSTFVSDLAIIGIYFFKNGEALAAEMQYLIDNDIKEKGEYQFTTALQNLNKKGAKFTPGRVSEWLDCGNKNVTVQTNQRYLEFIKGEKLVSPKARLNNAVIIPPCFVGDEAVIENSVVGPYVSIGRNSHIKDSRIINSIIQTNSKVSQAVLENSMLGNFVNFEARPLDLSVGDFNTIT</sequence>
<dbReference type="PANTHER" id="PTHR42883">
    <property type="entry name" value="GLUCOSE-1-PHOSPHATE THYMIDYLTRANSFERASE"/>
    <property type="match status" value="1"/>
</dbReference>
<protein>
    <submittedName>
        <fullName evidence="2">Nucleotidyltransferase</fullName>
    </submittedName>
</protein>
<name>A0AAP2DSU5_9BACT</name>
<dbReference type="AlphaFoldDB" id="A0AAP2DSU5"/>
<dbReference type="RefSeq" id="WP_254169265.1">
    <property type="nucleotide sequence ID" value="NZ_JAHESF010000043.1"/>
</dbReference>
<comment type="caution">
    <text evidence="2">The sequence shown here is derived from an EMBL/GenBank/DDBJ whole genome shotgun (WGS) entry which is preliminary data.</text>
</comment>
<evidence type="ECO:0000313" key="3">
    <source>
        <dbReference type="Proteomes" id="UP001319200"/>
    </source>
</evidence>
<dbReference type="SUPFAM" id="SSF53448">
    <property type="entry name" value="Nucleotide-diphospho-sugar transferases"/>
    <property type="match status" value="1"/>
</dbReference>
<feature type="domain" description="Nucleotidyl transferase" evidence="1">
    <location>
        <begin position="5"/>
        <end position="236"/>
    </location>
</feature>
<dbReference type="InterPro" id="IPR029044">
    <property type="entry name" value="Nucleotide-diphossugar_trans"/>
</dbReference>
<keyword evidence="3" id="KW-1185">Reference proteome</keyword>
<dbReference type="Proteomes" id="UP001319200">
    <property type="component" value="Unassembled WGS sequence"/>
</dbReference>